<keyword evidence="9 10" id="KW-0663">Pyridoxal phosphate</keyword>
<dbReference type="InterPro" id="IPR015422">
    <property type="entry name" value="PyrdxlP-dep_Trfase_small"/>
</dbReference>
<evidence type="ECO:0000256" key="6">
    <source>
        <dbReference type="ARBA" id="ARBA00022563"/>
    </source>
</evidence>
<keyword evidence="7 10" id="KW-0028">Amino-acid biosynthesis</keyword>
<evidence type="ECO:0000259" key="12">
    <source>
        <dbReference type="Pfam" id="PF00464"/>
    </source>
</evidence>
<evidence type="ECO:0000313" key="14">
    <source>
        <dbReference type="Proteomes" id="UP001366166"/>
    </source>
</evidence>
<dbReference type="InterPro" id="IPR015421">
    <property type="entry name" value="PyrdxlP-dep_Trfase_major"/>
</dbReference>
<dbReference type="HAMAP" id="MF_00051">
    <property type="entry name" value="SHMT"/>
    <property type="match status" value="1"/>
</dbReference>
<evidence type="ECO:0000256" key="4">
    <source>
        <dbReference type="ARBA" id="ARBA00011738"/>
    </source>
</evidence>
<feature type="binding site" evidence="10">
    <location>
        <position position="117"/>
    </location>
    <ligand>
        <name>(6S)-5,6,7,8-tetrahydrofolate</name>
        <dbReference type="ChEBI" id="CHEBI:57453"/>
    </ligand>
</feature>
<dbReference type="InterPro" id="IPR001085">
    <property type="entry name" value="Ser_HO-MeTrfase"/>
</dbReference>
<keyword evidence="14" id="KW-1185">Reference proteome</keyword>
<gene>
    <name evidence="10 13" type="primary">glyA</name>
    <name evidence="13" type="ORF">FAK_37840</name>
</gene>
<proteinExistence type="inferred from homology"/>
<dbReference type="Gene3D" id="3.40.640.10">
    <property type="entry name" value="Type I PLP-dependent aspartate aminotransferase-like (Major domain)"/>
    <property type="match status" value="1"/>
</dbReference>
<comment type="similarity">
    <text evidence="3 10">Belongs to the SHMT family.</text>
</comment>
<accession>A0AAU9EI31</accession>
<comment type="function">
    <text evidence="10">Catalyzes the reversible interconversion of serine and glycine with tetrahydrofolate (THF) serving as the one-carbon carrier. This reaction serves as the major source of one-carbon groups required for the biosynthesis of purines, thymidylate, methionine, and other important biomolecules. Also exhibits THF-independent aldolase activity toward beta-hydroxyamino acids, producing glycine and aldehydes, via a retro-aldol mechanism.</text>
</comment>
<evidence type="ECO:0000256" key="3">
    <source>
        <dbReference type="ARBA" id="ARBA00006376"/>
    </source>
</evidence>
<dbReference type="PANTHER" id="PTHR11680:SF50">
    <property type="entry name" value="SERINE HYDROXYMETHYLTRANSFERASE"/>
    <property type="match status" value="1"/>
</dbReference>
<dbReference type="Proteomes" id="UP001366166">
    <property type="component" value="Chromosome"/>
</dbReference>
<dbReference type="GO" id="GO:0004372">
    <property type="term" value="F:glycine hydroxymethyltransferase activity"/>
    <property type="evidence" value="ECO:0007669"/>
    <property type="project" value="UniProtKB-UniRule"/>
</dbReference>
<evidence type="ECO:0000256" key="1">
    <source>
        <dbReference type="ARBA" id="ARBA00001933"/>
    </source>
</evidence>
<feature type="modified residue" description="N6-(pyridoxal phosphate)lysine" evidence="10 11">
    <location>
        <position position="226"/>
    </location>
</feature>
<evidence type="ECO:0000313" key="13">
    <source>
        <dbReference type="EMBL" id="BEQ16718.1"/>
    </source>
</evidence>
<dbReference type="NCBIfam" id="NF000586">
    <property type="entry name" value="PRK00011.1"/>
    <property type="match status" value="1"/>
</dbReference>
<keyword evidence="6 10" id="KW-0554">One-carbon metabolism</keyword>
<comment type="caution">
    <text evidence="10">Lacks conserved residue(s) required for the propagation of feature annotation.</text>
</comment>
<evidence type="ECO:0000256" key="2">
    <source>
        <dbReference type="ARBA" id="ARBA00004496"/>
    </source>
</evidence>
<feature type="site" description="Plays an important role in substrate specificity" evidence="10">
    <location>
        <position position="225"/>
    </location>
</feature>
<dbReference type="GO" id="GO:0019264">
    <property type="term" value="P:glycine biosynthetic process from serine"/>
    <property type="evidence" value="ECO:0007669"/>
    <property type="project" value="UniProtKB-UniRule"/>
</dbReference>
<dbReference type="InterPro" id="IPR015424">
    <property type="entry name" value="PyrdxlP-dep_Trfase"/>
</dbReference>
<evidence type="ECO:0000256" key="7">
    <source>
        <dbReference type="ARBA" id="ARBA00022605"/>
    </source>
</evidence>
<evidence type="ECO:0000256" key="10">
    <source>
        <dbReference type="HAMAP-Rule" id="MF_00051"/>
    </source>
</evidence>
<dbReference type="GO" id="GO:0035999">
    <property type="term" value="P:tetrahydrofolate interconversion"/>
    <property type="evidence" value="ECO:0007669"/>
    <property type="project" value="UniProtKB-UniRule"/>
</dbReference>
<comment type="cofactor">
    <cofactor evidence="1 10 11">
        <name>pyridoxal 5'-phosphate</name>
        <dbReference type="ChEBI" id="CHEBI:597326"/>
    </cofactor>
</comment>
<dbReference type="KEGG" id="dmp:FAK_37840"/>
<feature type="binding site" evidence="10">
    <location>
        <position position="240"/>
    </location>
    <ligand>
        <name>(6S)-5,6,7,8-tetrahydrofolate</name>
        <dbReference type="ChEBI" id="CHEBI:57453"/>
    </ligand>
</feature>
<keyword evidence="8 10" id="KW-0808">Transferase</keyword>
<dbReference type="PANTHER" id="PTHR11680">
    <property type="entry name" value="SERINE HYDROXYMETHYLTRANSFERASE"/>
    <property type="match status" value="1"/>
</dbReference>
<feature type="domain" description="Serine hydroxymethyltransferase-like" evidence="12">
    <location>
        <begin position="5"/>
        <end position="380"/>
    </location>
</feature>
<dbReference type="EC" id="2.1.2.1" evidence="10"/>
<comment type="pathway">
    <text evidence="10">One-carbon metabolism; tetrahydrofolate interconversion.</text>
</comment>
<evidence type="ECO:0000256" key="11">
    <source>
        <dbReference type="PIRSR" id="PIRSR000412-50"/>
    </source>
</evidence>
<evidence type="ECO:0000256" key="8">
    <source>
        <dbReference type="ARBA" id="ARBA00022679"/>
    </source>
</evidence>
<keyword evidence="5 10" id="KW-0963">Cytoplasm</keyword>
<protein>
    <recommendedName>
        <fullName evidence="10">Serine hydroxymethyltransferase</fullName>
        <shortName evidence="10">SHMT</shortName>
        <shortName evidence="10">Serine methylase</shortName>
        <ecNumber evidence="10">2.1.2.1</ecNumber>
    </recommendedName>
</protein>
<reference evidence="14" key="1">
    <citation type="journal article" date="2023" name="Arch. Microbiol.">
        <title>Desulfoferula mesophilus gen. nov. sp. nov., a mesophilic sulfate-reducing bacterium isolated from a brackish lake sediment.</title>
        <authorList>
            <person name="Watanabe T."/>
            <person name="Yabe T."/>
            <person name="Tsuji J.M."/>
            <person name="Fukui M."/>
        </authorList>
    </citation>
    <scope>NUCLEOTIDE SEQUENCE [LARGE SCALE GENOMIC DNA]</scope>
    <source>
        <strain evidence="14">12FAK</strain>
    </source>
</reference>
<dbReference type="FunFam" id="3.40.640.10:FF:000001">
    <property type="entry name" value="Serine hydroxymethyltransferase"/>
    <property type="match status" value="1"/>
</dbReference>
<dbReference type="InterPro" id="IPR039429">
    <property type="entry name" value="SHMT-like_dom"/>
</dbReference>
<dbReference type="Gene3D" id="3.90.1150.10">
    <property type="entry name" value="Aspartate Aminotransferase, domain 1"/>
    <property type="match status" value="1"/>
</dbReference>
<comment type="catalytic activity">
    <reaction evidence="10">
        <text>(6R)-5,10-methylene-5,6,7,8-tetrahydrofolate + glycine + H2O = (6S)-5,6,7,8-tetrahydrofolate + L-serine</text>
        <dbReference type="Rhea" id="RHEA:15481"/>
        <dbReference type="ChEBI" id="CHEBI:15377"/>
        <dbReference type="ChEBI" id="CHEBI:15636"/>
        <dbReference type="ChEBI" id="CHEBI:33384"/>
        <dbReference type="ChEBI" id="CHEBI:57305"/>
        <dbReference type="ChEBI" id="CHEBI:57453"/>
        <dbReference type="EC" id="2.1.2.1"/>
    </reaction>
</comment>
<dbReference type="SUPFAM" id="SSF53383">
    <property type="entry name" value="PLP-dependent transferases"/>
    <property type="match status" value="1"/>
</dbReference>
<evidence type="ECO:0000256" key="9">
    <source>
        <dbReference type="ARBA" id="ARBA00022898"/>
    </source>
</evidence>
<dbReference type="PIRSF" id="PIRSF000412">
    <property type="entry name" value="SHMT"/>
    <property type="match status" value="1"/>
</dbReference>
<dbReference type="AlphaFoldDB" id="A0AAU9EI31"/>
<dbReference type="Pfam" id="PF00464">
    <property type="entry name" value="SHMT"/>
    <property type="match status" value="1"/>
</dbReference>
<organism evidence="13 14">
    <name type="scientific">Desulfoferula mesophila</name>
    <dbReference type="NCBI Taxonomy" id="3058419"/>
    <lineage>
        <taxon>Bacteria</taxon>
        <taxon>Pseudomonadati</taxon>
        <taxon>Thermodesulfobacteriota</taxon>
        <taxon>Desulfarculia</taxon>
        <taxon>Desulfarculales</taxon>
        <taxon>Desulfarculaceae</taxon>
        <taxon>Desulfoferula</taxon>
    </lineage>
</organism>
<comment type="subunit">
    <text evidence="4 10">Homodimer.</text>
</comment>
<dbReference type="GO" id="GO:0005829">
    <property type="term" value="C:cytosol"/>
    <property type="evidence" value="ECO:0007669"/>
    <property type="project" value="TreeGrafter"/>
</dbReference>
<feature type="binding site" evidence="10">
    <location>
        <begin position="121"/>
        <end position="123"/>
    </location>
    <ligand>
        <name>(6S)-5,6,7,8-tetrahydrofolate</name>
        <dbReference type="ChEBI" id="CHEBI:57453"/>
    </ligand>
</feature>
<comment type="subcellular location">
    <subcellularLocation>
        <location evidence="2 10">Cytoplasm</location>
    </subcellularLocation>
</comment>
<dbReference type="RefSeq" id="WP_338602953.1">
    <property type="nucleotide sequence ID" value="NZ_AP028679.1"/>
</dbReference>
<dbReference type="InterPro" id="IPR049943">
    <property type="entry name" value="Ser_HO-MeTrfase-like"/>
</dbReference>
<dbReference type="EMBL" id="AP028679">
    <property type="protein sequence ID" value="BEQ16718.1"/>
    <property type="molecule type" value="Genomic_DNA"/>
</dbReference>
<name>A0AAU9EI31_9BACT</name>
<comment type="pathway">
    <text evidence="10">Amino-acid biosynthesis; glycine biosynthesis; glycine from L-serine: step 1/1.</text>
</comment>
<dbReference type="GO" id="GO:0030170">
    <property type="term" value="F:pyridoxal phosphate binding"/>
    <property type="evidence" value="ECO:0007669"/>
    <property type="project" value="UniProtKB-UniRule"/>
</dbReference>
<dbReference type="CDD" id="cd00378">
    <property type="entry name" value="SHMT"/>
    <property type="match status" value="1"/>
</dbReference>
<evidence type="ECO:0000256" key="5">
    <source>
        <dbReference type="ARBA" id="ARBA00022490"/>
    </source>
</evidence>
<sequence length="417" mass="43906">MDPLHSIDPQVAALIDKEARRQASVLRMIPSENYASPAVLAATGSILSNKYSEGYPAKRYYQGQENIDEIETLAIERAKALFQAEHANVQPYSGSPANMAVYLGLLGKSGRVLGMDLAAGGHLTHGAKASFSGTYYEVMSYGLSRENGRIDYAQARRLAREFKPQMIFCGASSYPRVVDFAAFAEIAREVGARLVADVSHISGLCVTGQHPAPFPHADVVTSTTHKLLRGPRGGMILCREELAKAIDKAVFPGLQGGPHNQTTAAIAVALKEAATPAYADYCRQVVANAKALAEGLLERGFTLVTGGTDNHLVLIDAGAAGLTGKSLAGALERAGIVANANKIPFDSRSANDPSGVRLGTPALTTRGMTEAEMDLVAGFVAQTAANLEDATALANLRQLVADLCADFPAPGIDPGQC</sequence>